<dbReference type="GO" id="GO:0008270">
    <property type="term" value="F:zinc ion binding"/>
    <property type="evidence" value="ECO:0007669"/>
    <property type="project" value="UniProtKB-KW"/>
</dbReference>
<dbReference type="GO" id="GO:0003723">
    <property type="term" value="F:RNA binding"/>
    <property type="evidence" value="ECO:0007669"/>
    <property type="project" value="InterPro"/>
</dbReference>
<dbReference type="NCBIfam" id="TIGR00756">
    <property type="entry name" value="PPR"/>
    <property type="match status" value="5"/>
</dbReference>
<dbReference type="Pfam" id="PF13041">
    <property type="entry name" value="PPR_2"/>
    <property type="match status" value="3"/>
</dbReference>
<dbReference type="InterPro" id="IPR046848">
    <property type="entry name" value="E_motif"/>
</dbReference>
<dbReference type="FunFam" id="1.25.40.10:FF:000090">
    <property type="entry name" value="Pentatricopeptide repeat-containing protein, chloroplastic"/>
    <property type="match status" value="1"/>
</dbReference>
<feature type="repeat" description="PPR" evidence="3">
    <location>
        <begin position="521"/>
        <end position="555"/>
    </location>
</feature>
<evidence type="ECO:0000256" key="3">
    <source>
        <dbReference type="PROSITE-ProRule" id="PRU00708"/>
    </source>
</evidence>
<dbReference type="EMBL" id="JAMZMK010007857">
    <property type="protein sequence ID" value="KAI7742911.1"/>
    <property type="molecule type" value="Genomic_DNA"/>
</dbReference>
<evidence type="ECO:0000259" key="4">
    <source>
        <dbReference type="PROSITE" id="PS50158"/>
    </source>
</evidence>
<keyword evidence="1" id="KW-0677">Repeat</keyword>
<keyword evidence="2" id="KW-0863">Zinc-finger</keyword>
<dbReference type="Pfam" id="PF01535">
    <property type="entry name" value="PPR"/>
    <property type="match status" value="3"/>
</dbReference>
<evidence type="ECO:0000313" key="5">
    <source>
        <dbReference type="EMBL" id="KAI7742911.1"/>
    </source>
</evidence>
<evidence type="ECO:0000256" key="1">
    <source>
        <dbReference type="ARBA" id="ARBA00022737"/>
    </source>
</evidence>
<dbReference type="GO" id="GO:0009451">
    <property type="term" value="P:RNA modification"/>
    <property type="evidence" value="ECO:0007669"/>
    <property type="project" value="InterPro"/>
</dbReference>
<proteinExistence type="predicted"/>
<feature type="domain" description="CCHC-type" evidence="4">
    <location>
        <begin position="910"/>
        <end position="925"/>
    </location>
</feature>
<accession>A0AAD5CLV1</accession>
<dbReference type="InterPro" id="IPR036875">
    <property type="entry name" value="Znf_CCHC_sf"/>
</dbReference>
<feature type="repeat" description="PPR" evidence="3">
    <location>
        <begin position="283"/>
        <end position="317"/>
    </location>
</feature>
<dbReference type="PROSITE" id="PS50158">
    <property type="entry name" value="ZF_CCHC"/>
    <property type="match status" value="2"/>
</dbReference>
<evidence type="ECO:0000256" key="2">
    <source>
        <dbReference type="PROSITE-ProRule" id="PRU00047"/>
    </source>
</evidence>
<feature type="repeat" description="PPR" evidence="3">
    <location>
        <begin position="386"/>
        <end position="420"/>
    </location>
</feature>
<dbReference type="Proteomes" id="UP001206925">
    <property type="component" value="Unassembled WGS sequence"/>
</dbReference>
<dbReference type="InterPro" id="IPR046960">
    <property type="entry name" value="PPR_At4g14850-like_plant"/>
</dbReference>
<keyword evidence="2" id="KW-0862">Zinc</keyword>
<dbReference type="PROSITE" id="PS51375">
    <property type="entry name" value="PPR"/>
    <property type="match status" value="6"/>
</dbReference>
<evidence type="ECO:0000313" key="6">
    <source>
        <dbReference type="Proteomes" id="UP001206925"/>
    </source>
</evidence>
<protein>
    <recommendedName>
        <fullName evidence="4">CCHC-type domain-containing protein</fullName>
    </recommendedName>
</protein>
<feature type="repeat" description="PPR" evidence="3">
    <location>
        <begin position="248"/>
        <end position="282"/>
    </location>
</feature>
<feature type="repeat" description="PPR" evidence="3">
    <location>
        <begin position="46"/>
        <end position="80"/>
    </location>
</feature>
<dbReference type="PANTHER" id="PTHR47926">
    <property type="entry name" value="PENTATRICOPEPTIDE REPEAT-CONTAINING PROTEIN"/>
    <property type="match status" value="1"/>
</dbReference>
<dbReference type="SMART" id="SM00343">
    <property type="entry name" value="ZnF_C2HC"/>
    <property type="match status" value="3"/>
</dbReference>
<keyword evidence="2" id="KW-0479">Metal-binding</keyword>
<feature type="repeat" description="PPR" evidence="3">
    <location>
        <begin position="421"/>
        <end position="455"/>
    </location>
</feature>
<sequence length="983" mass="110009">MLHAHLTKTGFNSDIYTATALTDMYMRFKFQLDNALKVFDEITEPNTTSINVIVSGYSQNGCYKKAFDVFKRFSEYKLRPDSVTIASLLSGCDIAVKDGSQVHCWAVKIGVETDVYVATSLVTMYFNCKQPLTASVVFERIGFKTVACCNAFLTGLLQNRIPERVFKVFKQMLQRSAHEPNVVTFVSVLSACSDIKSLKFGLQIHGLLVKVDLVLDLLVGTALLDMYSKCGYWHRAYDVFKELRDIRSLITWNSMISGMMLNGECESAISLFMMLESNGLKPDSATWNIMINGLSNLGKSDEAFLVFRKMQSTGEPVSTKSLTSLLSACASVSSLTSGKEIHGYVIRTNMNKDDILTTAVINMYMKCGRSSWAFSVFDQFEIKPKDPVIWNTMISGYGRNGESEAAFNMFEWMQKENVKPNSTTFSCILSVCSHTGKVEKGLEFLRLMKRYNLVPTSEHYACLIDLLGRSGKIDEAWGLLATIPEVSGSVLDSLIGACNFHSDVKTGEEIARLLVDSDPENPIPFVILSNIYAREGRWKDVEDLRDEMDQKGLKKISGFSALSCMEGIRRDLIWGKAGVKNKMRWVAWNKIEAPSPRNNSSQLWASVVQATHGNKMEGMGFLVKKICPVYGEISSQWWQVQMERVDPSEGFVICLKACVVYLCCIAVKSALALRGANFGDTGCLICGCGIESIEHLAVTCTLMSYDPSEDLFGVSAYLHPRKSLPSGSTPRSWFGPNGQYIKELPCPSCRGRGYTPCKMCGIERSRLDCSQCNGKGMVTCHQCSGECVIWEESIDERPWEKARSISPLKVKEDDEVDNLEIKLSARNKSKRVYQSPSPESLNATTGLFTNRMKIIHADPELRAQRVAAIKKSKGSADARKHASLSMKAFFTDPENRRKRSISMKGVNFFCKNCGREGHRRHYCPELDQDSTDRQFRCSLCGEKGHNKRSCKKDDRFESKVKSSKKPCCSICGKHGHNRRTCLQ</sequence>
<dbReference type="AlphaFoldDB" id="A0AAD5CLV1"/>
<organism evidence="5 6">
    <name type="scientific">Ambrosia artemisiifolia</name>
    <name type="common">Common ragweed</name>
    <dbReference type="NCBI Taxonomy" id="4212"/>
    <lineage>
        <taxon>Eukaryota</taxon>
        <taxon>Viridiplantae</taxon>
        <taxon>Streptophyta</taxon>
        <taxon>Embryophyta</taxon>
        <taxon>Tracheophyta</taxon>
        <taxon>Spermatophyta</taxon>
        <taxon>Magnoliopsida</taxon>
        <taxon>eudicotyledons</taxon>
        <taxon>Gunneridae</taxon>
        <taxon>Pentapetalae</taxon>
        <taxon>asterids</taxon>
        <taxon>campanulids</taxon>
        <taxon>Asterales</taxon>
        <taxon>Asteraceae</taxon>
        <taxon>Asteroideae</taxon>
        <taxon>Heliantheae alliance</taxon>
        <taxon>Heliantheae</taxon>
        <taxon>Ambrosia</taxon>
    </lineage>
</organism>
<dbReference type="Pfam" id="PF13812">
    <property type="entry name" value="PPR_3"/>
    <property type="match status" value="1"/>
</dbReference>
<comment type="caution">
    <text evidence="5">The sequence shown here is derived from an EMBL/GenBank/DDBJ whole genome shotgun (WGS) entry which is preliminary data.</text>
</comment>
<dbReference type="InterPro" id="IPR001878">
    <property type="entry name" value="Znf_CCHC"/>
</dbReference>
<dbReference type="PANTHER" id="PTHR47926:SF424">
    <property type="entry name" value="PENTACOTRIPEPTIDE-REPEAT REGION OF PRORP DOMAIN-CONTAINING PROTEIN"/>
    <property type="match status" value="1"/>
</dbReference>
<dbReference type="Gene3D" id="1.25.40.10">
    <property type="entry name" value="Tetratricopeptide repeat domain"/>
    <property type="match status" value="4"/>
</dbReference>
<name>A0AAD5CLV1_AMBAR</name>
<feature type="domain" description="CCHC-type" evidence="4">
    <location>
        <begin position="936"/>
        <end position="952"/>
    </location>
</feature>
<keyword evidence="6" id="KW-1185">Reference proteome</keyword>
<dbReference type="InterPro" id="IPR011990">
    <property type="entry name" value="TPR-like_helical_dom_sf"/>
</dbReference>
<reference evidence="5" key="1">
    <citation type="submission" date="2022-06" db="EMBL/GenBank/DDBJ databases">
        <title>Uncovering the hologenomic basis of an extraordinary plant invasion.</title>
        <authorList>
            <person name="Bieker V.C."/>
            <person name="Martin M.D."/>
            <person name="Gilbert T."/>
            <person name="Hodgins K."/>
            <person name="Battlay P."/>
            <person name="Petersen B."/>
            <person name="Wilson J."/>
        </authorList>
    </citation>
    <scope>NUCLEOTIDE SEQUENCE</scope>
    <source>
        <strain evidence="5">AA19_3_7</strain>
        <tissue evidence="5">Leaf</tissue>
    </source>
</reference>
<dbReference type="SUPFAM" id="SSF57756">
    <property type="entry name" value="Retrovirus zinc finger-like domains"/>
    <property type="match status" value="1"/>
</dbReference>
<dbReference type="Gene3D" id="4.10.60.10">
    <property type="entry name" value="Zinc finger, CCHC-type"/>
    <property type="match status" value="1"/>
</dbReference>
<dbReference type="InterPro" id="IPR002885">
    <property type="entry name" value="PPR_rpt"/>
</dbReference>
<gene>
    <name evidence="5" type="ORF">M8C21_031336</name>
</gene>
<dbReference type="Pfam" id="PF20431">
    <property type="entry name" value="E_motif"/>
    <property type="match status" value="1"/>
</dbReference>